<keyword evidence="5 6" id="KW-0067">ATP-binding</keyword>
<dbReference type="Gene3D" id="3.40.50.300">
    <property type="entry name" value="P-loop containing nucleotide triphosphate hydrolases"/>
    <property type="match status" value="1"/>
</dbReference>
<evidence type="ECO:0000256" key="6">
    <source>
        <dbReference type="HAMAP-Rule" id="MF_00836"/>
    </source>
</evidence>
<proteinExistence type="inferred from homology"/>
<evidence type="ECO:0000256" key="5">
    <source>
        <dbReference type="ARBA" id="ARBA00022840"/>
    </source>
</evidence>
<dbReference type="EMBL" id="CP039543">
    <property type="protein sequence ID" value="QJT07933.1"/>
    <property type="molecule type" value="Genomic_DNA"/>
</dbReference>
<evidence type="ECO:0000313" key="9">
    <source>
        <dbReference type="Proteomes" id="UP000503251"/>
    </source>
</evidence>
<keyword evidence="9" id="KW-1185">Reference proteome</keyword>
<dbReference type="SMART" id="SM00072">
    <property type="entry name" value="GuKc"/>
    <property type="match status" value="1"/>
</dbReference>
<dbReference type="InterPro" id="IPR008145">
    <property type="entry name" value="GK/Ca_channel_bsu"/>
</dbReference>
<evidence type="ECO:0000313" key="8">
    <source>
        <dbReference type="EMBL" id="QJT07933.1"/>
    </source>
</evidence>
<evidence type="ECO:0000259" key="7">
    <source>
        <dbReference type="SMART" id="SM00072"/>
    </source>
</evidence>
<dbReference type="NCBIfam" id="NF007485">
    <property type="entry name" value="PRK10078.1"/>
    <property type="match status" value="1"/>
</dbReference>
<accession>A0ABX6NBG2</accession>
<dbReference type="InterPro" id="IPR012699">
    <property type="entry name" value="PhnN"/>
</dbReference>
<dbReference type="NCBIfam" id="TIGR02322">
    <property type="entry name" value="phosphon_PhnN"/>
    <property type="match status" value="1"/>
</dbReference>
<dbReference type="EC" id="2.7.4.23" evidence="6"/>
<reference evidence="8 9" key="1">
    <citation type="submission" date="2019-04" db="EMBL/GenBank/DDBJ databases">
        <title>Isolation and culture of sulfate reducing bacteria from the cold seep of the South China Sea.</title>
        <authorList>
            <person name="Sun C."/>
            <person name="Liu R."/>
        </authorList>
    </citation>
    <scope>NUCLEOTIDE SEQUENCE [LARGE SCALE GENOMIC DNA]</scope>
    <source>
        <strain evidence="8 9">CS1</strain>
    </source>
</reference>
<dbReference type="SUPFAM" id="SSF52540">
    <property type="entry name" value="P-loop containing nucleoside triphosphate hydrolases"/>
    <property type="match status" value="1"/>
</dbReference>
<comment type="catalytic activity">
    <reaction evidence="1 6">
        <text>alpha-D-ribose 1,5-bisphosphate + ATP = 5-phospho-alpha-D-ribose 1-diphosphate + ADP</text>
        <dbReference type="Rhea" id="RHEA:20109"/>
        <dbReference type="ChEBI" id="CHEBI:30616"/>
        <dbReference type="ChEBI" id="CHEBI:58017"/>
        <dbReference type="ChEBI" id="CHEBI:68688"/>
        <dbReference type="ChEBI" id="CHEBI:456216"/>
        <dbReference type="EC" id="2.7.4.23"/>
    </reaction>
</comment>
<feature type="binding site" evidence="6">
    <location>
        <begin position="11"/>
        <end position="18"/>
    </location>
    <ligand>
        <name>ATP</name>
        <dbReference type="ChEBI" id="CHEBI:30616"/>
    </ligand>
</feature>
<sequence>MSSGRLVYVMGPSGAGKDSVLNEARRQLGGSPTAFAHRYITRPADAGGENHVTLSEEEFACRRDRSLFLFHWHSHGFFYGAGIELLDWMYRGFTVVLNGSREYWPQARERIPNIEGVLITARSEVLRQRLQDRGRESDAAIKERIRRNTALESDMPGVRVIDNSGDLSHATSELVDFLRKPAP</sequence>
<keyword evidence="3 6" id="KW-0808">Transferase</keyword>
<name>A0ABX6NBG2_9BACT</name>
<evidence type="ECO:0000256" key="1">
    <source>
        <dbReference type="ARBA" id="ARBA00000373"/>
    </source>
</evidence>
<dbReference type="Proteomes" id="UP000503251">
    <property type="component" value="Chromosome"/>
</dbReference>
<evidence type="ECO:0000256" key="2">
    <source>
        <dbReference type="ARBA" id="ARBA00005069"/>
    </source>
</evidence>
<comment type="function">
    <text evidence="6">Catalyzes the phosphorylation of ribose 1,5-bisphosphate to 5-phospho-D-ribosyl alpha-1-diphosphate (PRPP).</text>
</comment>
<gene>
    <name evidence="6 8" type="primary">phnN</name>
    <name evidence="8" type="ORF">E8L03_02880</name>
</gene>
<dbReference type="HAMAP" id="MF_00836">
    <property type="entry name" value="PhnN"/>
    <property type="match status" value="1"/>
</dbReference>
<feature type="domain" description="Guanylate kinase/L-type calcium channel beta subunit" evidence="7">
    <location>
        <begin position="3"/>
        <end position="182"/>
    </location>
</feature>
<evidence type="ECO:0000256" key="3">
    <source>
        <dbReference type="ARBA" id="ARBA00022679"/>
    </source>
</evidence>
<keyword evidence="4 6" id="KW-0547">Nucleotide-binding</keyword>
<evidence type="ECO:0000256" key="4">
    <source>
        <dbReference type="ARBA" id="ARBA00022741"/>
    </source>
</evidence>
<comment type="similarity">
    <text evidence="6">Belongs to the ribose 1,5-bisphosphokinase family.</text>
</comment>
<organism evidence="8 9">
    <name type="scientific">Oceanidesulfovibrio marinus</name>
    <dbReference type="NCBI Taxonomy" id="370038"/>
    <lineage>
        <taxon>Bacteria</taxon>
        <taxon>Pseudomonadati</taxon>
        <taxon>Thermodesulfobacteriota</taxon>
        <taxon>Desulfovibrionia</taxon>
        <taxon>Desulfovibrionales</taxon>
        <taxon>Desulfovibrionaceae</taxon>
        <taxon>Oceanidesulfovibrio</taxon>
    </lineage>
</organism>
<protein>
    <recommendedName>
        <fullName evidence="6">Ribose 1,5-bisphosphate phosphokinase PhnN</fullName>
        <ecNumber evidence="6">2.7.4.23</ecNumber>
    </recommendedName>
    <alternativeName>
        <fullName evidence="6">Ribose 1,5-bisphosphokinase</fullName>
    </alternativeName>
</protein>
<comment type="pathway">
    <text evidence="2 6">Metabolic intermediate biosynthesis; 5-phospho-alpha-D-ribose 1-diphosphate biosynthesis; 5-phospho-alpha-D-ribose 1-diphosphate from D-ribose 5-phosphate (route II): step 3/3.</text>
</comment>
<dbReference type="RefSeq" id="WP_171266509.1">
    <property type="nucleotide sequence ID" value="NZ_CP039543.1"/>
</dbReference>
<dbReference type="InterPro" id="IPR027417">
    <property type="entry name" value="P-loop_NTPase"/>
</dbReference>